<gene>
    <name evidence="1" type="ORF">HC175_18825</name>
</gene>
<proteinExistence type="predicted"/>
<accession>A0ABX1D4F7</accession>
<comment type="caution">
    <text evidence="1">The sequence shown here is derived from an EMBL/GenBank/DDBJ whole genome shotgun (WGS) entry which is preliminary data.</text>
</comment>
<evidence type="ECO:0000313" key="2">
    <source>
        <dbReference type="Proteomes" id="UP000703674"/>
    </source>
</evidence>
<sequence length="146" mass="17061">YDIVAQYRLGKVNMEIGGRDFGKVEFAEGVGAQLTHARNKLNAVFINIEHTGELKVNSDYFSYGIKYTHEDIRDRIREYEIVDSAGFSVRPPLPDFRNHQPYEPFNAPLVPFTSIRAFKETDIDRLQAFAQWSRRTTWNDHEIFFN</sequence>
<name>A0ABX1D4F7_9FLAO</name>
<evidence type="ECO:0000313" key="1">
    <source>
        <dbReference type="EMBL" id="NJW54967.1"/>
    </source>
</evidence>
<reference evidence="1 2" key="1">
    <citation type="submission" date="2020-03" db="EMBL/GenBank/DDBJ databases">
        <title>Salinimicrobium sp. nov, isolated from SCS.</title>
        <authorList>
            <person name="Cao W.R."/>
        </authorList>
    </citation>
    <scope>NUCLEOTIDE SEQUENCE [LARGE SCALE GENOMIC DNA]</scope>
    <source>
        <strain evidence="2">J15B91</strain>
    </source>
</reference>
<organism evidence="1 2">
    <name type="scientific">Salinimicrobium oceani</name>
    <dbReference type="NCBI Taxonomy" id="2722702"/>
    <lineage>
        <taxon>Bacteria</taxon>
        <taxon>Pseudomonadati</taxon>
        <taxon>Bacteroidota</taxon>
        <taxon>Flavobacteriia</taxon>
        <taxon>Flavobacteriales</taxon>
        <taxon>Flavobacteriaceae</taxon>
        <taxon>Salinimicrobium</taxon>
    </lineage>
</organism>
<dbReference type="Proteomes" id="UP000703674">
    <property type="component" value="Unassembled WGS sequence"/>
</dbReference>
<feature type="non-terminal residue" evidence="1">
    <location>
        <position position="146"/>
    </location>
</feature>
<dbReference type="EMBL" id="JAAVJR010000679">
    <property type="protein sequence ID" value="NJW54967.1"/>
    <property type="molecule type" value="Genomic_DNA"/>
</dbReference>
<keyword evidence="2" id="KW-1185">Reference proteome</keyword>
<feature type="non-terminal residue" evidence="1">
    <location>
        <position position="1"/>
    </location>
</feature>
<protein>
    <submittedName>
        <fullName evidence="1">TonB-dependent receptor</fullName>
    </submittedName>
</protein>
<keyword evidence="1" id="KW-0675">Receptor</keyword>